<evidence type="ECO:0000313" key="5">
    <source>
        <dbReference type="Proteomes" id="UP001610063"/>
    </source>
</evidence>
<dbReference type="Gene3D" id="3.40.630.30">
    <property type="match status" value="1"/>
</dbReference>
<gene>
    <name evidence="4" type="ORF">ACHKAR_11515</name>
</gene>
<dbReference type="EMBL" id="JBIPKE010000017">
    <property type="protein sequence ID" value="MFH6984071.1"/>
    <property type="molecule type" value="Genomic_DNA"/>
</dbReference>
<dbReference type="PROSITE" id="PS51186">
    <property type="entry name" value="GNAT"/>
    <property type="match status" value="1"/>
</dbReference>
<name>A0ABW7N937_9BACT</name>
<dbReference type="Pfam" id="PF00583">
    <property type="entry name" value="Acetyltransf_1"/>
    <property type="match status" value="1"/>
</dbReference>
<dbReference type="PANTHER" id="PTHR43877:SF2">
    <property type="entry name" value="AMINOALKYLPHOSPHONATE N-ACETYLTRANSFERASE-RELATED"/>
    <property type="match status" value="1"/>
</dbReference>
<accession>A0ABW7N937</accession>
<evidence type="ECO:0000259" key="3">
    <source>
        <dbReference type="PROSITE" id="PS51186"/>
    </source>
</evidence>
<keyword evidence="1 4" id="KW-0808">Transferase</keyword>
<evidence type="ECO:0000256" key="2">
    <source>
        <dbReference type="ARBA" id="ARBA00023315"/>
    </source>
</evidence>
<dbReference type="SUPFAM" id="SSF55729">
    <property type="entry name" value="Acyl-CoA N-acyltransferases (Nat)"/>
    <property type="match status" value="1"/>
</dbReference>
<dbReference type="Proteomes" id="UP001610063">
    <property type="component" value="Unassembled WGS sequence"/>
</dbReference>
<protein>
    <submittedName>
        <fullName evidence="4">GNAT family N-acetyltransferase</fullName>
        <ecNumber evidence="4">2.3.-.-</ecNumber>
    </submittedName>
</protein>
<dbReference type="InterPro" id="IPR050832">
    <property type="entry name" value="Bact_Acetyltransf"/>
</dbReference>
<keyword evidence="5" id="KW-1185">Reference proteome</keyword>
<dbReference type="InterPro" id="IPR016181">
    <property type="entry name" value="Acyl_CoA_acyltransferase"/>
</dbReference>
<dbReference type="InterPro" id="IPR000182">
    <property type="entry name" value="GNAT_dom"/>
</dbReference>
<dbReference type="RefSeq" id="WP_395417499.1">
    <property type="nucleotide sequence ID" value="NZ_JBIPKE010000017.1"/>
</dbReference>
<dbReference type="PANTHER" id="PTHR43877">
    <property type="entry name" value="AMINOALKYLPHOSPHONATE N-ACETYLTRANSFERASE-RELATED-RELATED"/>
    <property type="match status" value="1"/>
</dbReference>
<dbReference type="EC" id="2.3.-.-" evidence="4"/>
<keyword evidence="2 4" id="KW-0012">Acyltransferase</keyword>
<proteinExistence type="predicted"/>
<reference evidence="4 5" key="1">
    <citation type="journal article" date="2013" name="Int. J. Syst. Evol. Microbiol.">
        <title>Marinoscillum luteum sp. nov., isolated from marine sediment.</title>
        <authorList>
            <person name="Cha I.T."/>
            <person name="Park S.J."/>
            <person name="Kim S.J."/>
            <person name="Kim J.G."/>
            <person name="Jung M.Y."/>
            <person name="Shin K.S."/>
            <person name="Kwon K.K."/>
            <person name="Yang S.H."/>
            <person name="Seo Y.S."/>
            <person name="Rhee S.K."/>
        </authorList>
    </citation>
    <scope>NUCLEOTIDE SEQUENCE [LARGE SCALE GENOMIC DNA]</scope>
    <source>
        <strain evidence="4 5">KCTC 23939</strain>
    </source>
</reference>
<organism evidence="4 5">
    <name type="scientific">Marinoscillum luteum</name>
    <dbReference type="NCBI Taxonomy" id="861051"/>
    <lineage>
        <taxon>Bacteria</taxon>
        <taxon>Pseudomonadati</taxon>
        <taxon>Bacteroidota</taxon>
        <taxon>Cytophagia</taxon>
        <taxon>Cytophagales</taxon>
        <taxon>Reichenbachiellaceae</taxon>
        <taxon>Marinoscillum</taxon>
    </lineage>
</organism>
<comment type="caution">
    <text evidence="4">The sequence shown here is derived from an EMBL/GenBank/DDBJ whole genome shotgun (WGS) entry which is preliminary data.</text>
</comment>
<evidence type="ECO:0000313" key="4">
    <source>
        <dbReference type="EMBL" id="MFH6984071.1"/>
    </source>
</evidence>
<sequence length="144" mass="16631">MISFRQATQTDLPVIIQLLADDPLGQLREQPSDPLPQSYYQAFEVIDQDPNQELMVVVEAEEIIGTFQMTFIQYLNYQGGSRSMIESVRVRKDKRGQKIGEKIILWAIDRSKSKGVKMLQLTSDKKRPDAIRFYERHGFVASHE</sequence>
<feature type="domain" description="N-acetyltransferase" evidence="3">
    <location>
        <begin position="2"/>
        <end position="144"/>
    </location>
</feature>
<evidence type="ECO:0000256" key="1">
    <source>
        <dbReference type="ARBA" id="ARBA00022679"/>
    </source>
</evidence>
<dbReference type="GO" id="GO:0016746">
    <property type="term" value="F:acyltransferase activity"/>
    <property type="evidence" value="ECO:0007669"/>
    <property type="project" value="UniProtKB-KW"/>
</dbReference>